<dbReference type="InterPro" id="IPR006501">
    <property type="entry name" value="Pectinesterase_inhib_dom"/>
</dbReference>
<dbReference type="NCBIfam" id="TIGR01614">
    <property type="entry name" value="PME_inhib"/>
    <property type="match status" value="1"/>
</dbReference>
<dbReference type="SMART" id="SM00856">
    <property type="entry name" value="PMEI"/>
    <property type="match status" value="1"/>
</dbReference>
<name>A0A9N7MRK6_STRHE</name>
<keyword evidence="7" id="KW-1185">Reference proteome</keyword>
<sequence length="155" mass="17499">MAHSTLHSLLPIATIFLFIPFNSGDTQSLIGQICRQTSDSSFCRSFFNQHLYTPNTDIKGLAQIAVTQTLIYATNTKIFILKAIESEKDPELKSFYTICKEGYGNLVNEFTSANFDFGKGDYDCMVFHVRNCERFVTDCQNVLGNRARQLGPQFS</sequence>
<evidence type="ECO:0000256" key="3">
    <source>
        <dbReference type="ARBA" id="ARBA00038471"/>
    </source>
</evidence>
<dbReference type="InterPro" id="IPR034086">
    <property type="entry name" value="PMEI_plant"/>
</dbReference>
<dbReference type="OrthoDB" id="1094948at2759"/>
<comment type="caution">
    <text evidence="6">The sequence shown here is derived from an EMBL/GenBank/DDBJ whole genome shotgun (WGS) entry which is preliminary data.</text>
</comment>
<dbReference type="SUPFAM" id="SSF101148">
    <property type="entry name" value="Plant invertase/pectin methylesterase inhibitor"/>
    <property type="match status" value="1"/>
</dbReference>
<dbReference type="InterPro" id="IPR035513">
    <property type="entry name" value="Invertase/methylesterase_inhib"/>
</dbReference>
<proteinExistence type="inferred from homology"/>
<protein>
    <recommendedName>
        <fullName evidence="5">Pectinesterase inhibitor domain-containing protein</fullName>
    </recommendedName>
</protein>
<gene>
    <name evidence="6" type="ORF">SHERM_12430</name>
</gene>
<evidence type="ECO:0000313" key="6">
    <source>
        <dbReference type="EMBL" id="CAA0811218.1"/>
    </source>
</evidence>
<keyword evidence="1 4" id="KW-0732">Signal</keyword>
<evidence type="ECO:0000313" key="7">
    <source>
        <dbReference type="Proteomes" id="UP001153555"/>
    </source>
</evidence>
<dbReference type="Proteomes" id="UP001153555">
    <property type="component" value="Unassembled WGS sequence"/>
</dbReference>
<dbReference type="EMBL" id="CACSLK010008332">
    <property type="protein sequence ID" value="CAA0811218.1"/>
    <property type="molecule type" value="Genomic_DNA"/>
</dbReference>
<dbReference type="Gene3D" id="1.20.140.40">
    <property type="entry name" value="Invertase/pectin methylesterase inhibitor family protein"/>
    <property type="match status" value="1"/>
</dbReference>
<feature type="chain" id="PRO_5040505976" description="Pectinesterase inhibitor domain-containing protein" evidence="4">
    <location>
        <begin position="25"/>
        <end position="155"/>
    </location>
</feature>
<dbReference type="CDD" id="cd15797">
    <property type="entry name" value="PMEI"/>
    <property type="match status" value="1"/>
</dbReference>
<evidence type="ECO:0000256" key="2">
    <source>
        <dbReference type="ARBA" id="ARBA00023157"/>
    </source>
</evidence>
<keyword evidence="2" id="KW-1015">Disulfide bond</keyword>
<comment type="similarity">
    <text evidence="3">Belongs to the PMEI family.</text>
</comment>
<organism evidence="6 7">
    <name type="scientific">Striga hermonthica</name>
    <name type="common">Purple witchweed</name>
    <name type="synonym">Buchnera hermonthica</name>
    <dbReference type="NCBI Taxonomy" id="68872"/>
    <lineage>
        <taxon>Eukaryota</taxon>
        <taxon>Viridiplantae</taxon>
        <taxon>Streptophyta</taxon>
        <taxon>Embryophyta</taxon>
        <taxon>Tracheophyta</taxon>
        <taxon>Spermatophyta</taxon>
        <taxon>Magnoliopsida</taxon>
        <taxon>eudicotyledons</taxon>
        <taxon>Gunneridae</taxon>
        <taxon>Pentapetalae</taxon>
        <taxon>asterids</taxon>
        <taxon>lamiids</taxon>
        <taxon>Lamiales</taxon>
        <taxon>Orobanchaceae</taxon>
        <taxon>Buchnereae</taxon>
        <taxon>Striga</taxon>
    </lineage>
</organism>
<dbReference type="PANTHER" id="PTHR36710">
    <property type="entry name" value="PECTINESTERASE INHIBITOR-LIKE"/>
    <property type="match status" value="1"/>
</dbReference>
<feature type="domain" description="Pectinesterase inhibitor" evidence="5">
    <location>
        <begin position="25"/>
        <end position="142"/>
    </location>
</feature>
<accession>A0A9N7MRK6</accession>
<evidence type="ECO:0000259" key="5">
    <source>
        <dbReference type="SMART" id="SM00856"/>
    </source>
</evidence>
<feature type="signal peptide" evidence="4">
    <location>
        <begin position="1"/>
        <end position="24"/>
    </location>
</feature>
<dbReference type="PANTHER" id="PTHR36710:SF1">
    <property type="entry name" value="F14J9.2 PROTEIN"/>
    <property type="match status" value="1"/>
</dbReference>
<dbReference type="AlphaFoldDB" id="A0A9N7MRK6"/>
<dbReference type="Pfam" id="PF04043">
    <property type="entry name" value="PMEI"/>
    <property type="match status" value="1"/>
</dbReference>
<evidence type="ECO:0000256" key="4">
    <source>
        <dbReference type="SAM" id="SignalP"/>
    </source>
</evidence>
<dbReference type="GO" id="GO:0046910">
    <property type="term" value="F:pectinesterase inhibitor activity"/>
    <property type="evidence" value="ECO:0007669"/>
    <property type="project" value="InterPro"/>
</dbReference>
<evidence type="ECO:0000256" key="1">
    <source>
        <dbReference type="ARBA" id="ARBA00022729"/>
    </source>
</evidence>
<reference evidence="6" key="1">
    <citation type="submission" date="2019-12" db="EMBL/GenBank/DDBJ databases">
        <authorList>
            <person name="Scholes J."/>
        </authorList>
    </citation>
    <scope>NUCLEOTIDE SEQUENCE</scope>
</reference>
<dbReference type="InterPro" id="IPR052421">
    <property type="entry name" value="PCW_Enzyme_Inhibitor"/>
</dbReference>